<protein>
    <submittedName>
        <fullName evidence="2">Uncharacterized protein</fullName>
    </submittedName>
</protein>
<feature type="region of interest" description="Disordered" evidence="1">
    <location>
        <begin position="22"/>
        <end position="41"/>
    </location>
</feature>
<organism evidence="2 3">
    <name type="scientific">Nelumbo nucifera</name>
    <name type="common">Sacred lotus</name>
    <dbReference type="NCBI Taxonomy" id="4432"/>
    <lineage>
        <taxon>Eukaryota</taxon>
        <taxon>Viridiplantae</taxon>
        <taxon>Streptophyta</taxon>
        <taxon>Embryophyta</taxon>
        <taxon>Tracheophyta</taxon>
        <taxon>Spermatophyta</taxon>
        <taxon>Magnoliopsida</taxon>
        <taxon>Proteales</taxon>
        <taxon>Nelumbonaceae</taxon>
        <taxon>Nelumbo</taxon>
    </lineage>
</organism>
<feature type="compositionally biased region" description="Polar residues" evidence="1">
    <location>
        <begin position="32"/>
        <end position="41"/>
    </location>
</feature>
<sequence>MDSKSVVELLETSSEVHFSGFHLDGLEPRNSEVGQPTTSESESVYKQPFVIGVAGGAASGKTSVCDMIIEQLHDQRVVLVNQVSFAFERTISKRY</sequence>
<dbReference type="EMBL" id="DUZY01000001">
    <property type="protein sequence ID" value="DAD23722.1"/>
    <property type="molecule type" value="Genomic_DNA"/>
</dbReference>
<dbReference type="AlphaFoldDB" id="A0A822XUR0"/>
<keyword evidence="3" id="KW-1185">Reference proteome</keyword>
<dbReference type="InterPro" id="IPR027417">
    <property type="entry name" value="P-loop_NTPase"/>
</dbReference>
<evidence type="ECO:0000313" key="3">
    <source>
        <dbReference type="Proteomes" id="UP000607653"/>
    </source>
</evidence>
<dbReference type="Proteomes" id="UP000607653">
    <property type="component" value="Unassembled WGS sequence"/>
</dbReference>
<evidence type="ECO:0000313" key="2">
    <source>
        <dbReference type="EMBL" id="DAD23722.1"/>
    </source>
</evidence>
<dbReference type="Gene3D" id="3.40.50.300">
    <property type="entry name" value="P-loop containing nucleotide triphosphate hydrolases"/>
    <property type="match status" value="1"/>
</dbReference>
<name>A0A822XUR0_NELNU</name>
<reference evidence="2 3" key="1">
    <citation type="journal article" date="2020" name="Mol. Biol. Evol.">
        <title>Distinct Expression and Methylation Patterns for Genes with Different Fates following a Single Whole-Genome Duplication in Flowering Plants.</title>
        <authorList>
            <person name="Shi T."/>
            <person name="Rahmani R.S."/>
            <person name="Gugger P.F."/>
            <person name="Wang M."/>
            <person name="Li H."/>
            <person name="Zhang Y."/>
            <person name="Li Z."/>
            <person name="Wang Q."/>
            <person name="Van de Peer Y."/>
            <person name="Marchal K."/>
            <person name="Chen J."/>
        </authorList>
    </citation>
    <scope>NUCLEOTIDE SEQUENCE [LARGE SCALE GENOMIC DNA]</scope>
    <source>
        <tissue evidence="2">Leaf</tissue>
    </source>
</reference>
<accession>A0A822XUR0</accession>
<gene>
    <name evidence="2" type="ORF">HUJ06_025185</name>
</gene>
<comment type="caution">
    <text evidence="2">The sequence shown here is derived from an EMBL/GenBank/DDBJ whole genome shotgun (WGS) entry which is preliminary data.</text>
</comment>
<evidence type="ECO:0000256" key="1">
    <source>
        <dbReference type="SAM" id="MobiDB-lite"/>
    </source>
</evidence>
<proteinExistence type="predicted"/>
<dbReference type="SUPFAM" id="SSF52540">
    <property type="entry name" value="P-loop containing nucleoside triphosphate hydrolases"/>
    <property type="match status" value="1"/>
</dbReference>